<name>A0A0S7EKI7_9TELE</name>
<protein>
    <submittedName>
        <fullName evidence="1">PPUP8735</fullName>
    </submittedName>
</protein>
<evidence type="ECO:0000313" key="1">
    <source>
        <dbReference type="EMBL" id="JAO05569.1"/>
    </source>
</evidence>
<dbReference type="AlphaFoldDB" id="A0A0S7EKI7"/>
<accession>A0A0S7EKI7</accession>
<sequence length="113" mass="12872">RSHPAQICGNYVLIYCINPDVLKPRPSRCSTLSHSSFSPPHEIFSPFCSSLGPSMPWTRPLHQRAELLSLSPLLREYLGESEAVSDPQQKLHHPDGRLEPWYSYTHWFPMASA</sequence>
<dbReference type="EMBL" id="GBYX01476108">
    <property type="protein sequence ID" value="JAO05569.1"/>
    <property type="molecule type" value="Transcribed_RNA"/>
</dbReference>
<feature type="non-terminal residue" evidence="1">
    <location>
        <position position="1"/>
    </location>
</feature>
<gene>
    <name evidence="1" type="primary">PPUP8735</name>
</gene>
<proteinExistence type="predicted"/>
<reference evidence="1" key="1">
    <citation type="submission" date="2014-12" db="EMBL/GenBank/DDBJ databases">
        <title>Parallel Evolution in Life History Adaptation Evident in the Tissue-Specific Poeciliopsis prolifica transcriptome.</title>
        <authorList>
            <person name="Jue N.K."/>
            <person name="Foley R.J."/>
            <person name="Obergfell C."/>
            <person name="Reznick D.N."/>
            <person name="O'Neill R.J."/>
            <person name="O'Neill M.J."/>
        </authorList>
    </citation>
    <scope>NUCLEOTIDE SEQUENCE</scope>
</reference>
<organism evidence="1">
    <name type="scientific">Poeciliopsis prolifica</name>
    <name type="common">blackstripe livebearer</name>
    <dbReference type="NCBI Taxonomy" id="188132"/>
    <lineage>
        <taxon>Eukaryota</taxon>
        <taxon>Metazoa</taxon>
        <taxon>Chordata</taxon>
        <taxon>Craniata</taxon>
        <taxon>Vertebrata</taxon>
        <taxon>Euteleostomi</taxon>
        <taxon>Actinopterygii</taxon>
        <taxon>Neopterygii</taxon>
        <taxon>Teleostei</taxon>
        <taxon>Neoteleostei</taxon>
        <taxon>Acanthomorphata</taxon>
        <taxon>Ovalentaria</taxon>
        <taxon>Atherinomorphae</taxon>
        <taxon>Cyprinodontiformes</taxon>
        <taxon>Poeciliidae</taxon>
        <taxon>Poeciliinae</taxon>
        <taxon>Poeciliopsis</taxon>
    </lineage>
</organism>
<feature type="non-terminal residue" evidence="1">
    <location>
        <position position="113"/>
    </location>
</feature>